<dbReference type="InterPro" id="IPR020578">
    <property type="entry name" value="Aminotrans_V_PyrdxlP_BS"/>
</dbReference>
<comment type="similarity">
    <text evidence="2">Belongs to the class-V pyridoxal-phosphate-dependent aminotransferase family. NifS/IscS subfamily.</text>
</comment>
<dbReference type="InterPro" id="IPR000192">
    <property type="entry name" value="Aminotrans_V_dom"/>
</dbReference>
<dbReference type="Gene3D" id="1.10.260.50">
    <property type="match status" value="1"/>
</dbReference>
<sequence>MVYLDFAASTPLLTSVKMQLSSSLNDEYANPSAAHKLGRLSAKKLENARHIISESINAYASEIIFTSGASESNNLAIKGYVLANQNKGKHIITSSIEHKCILAICNYLKKEFDYEITYIAPQKNGIIRVQDIISQMRKDTVLVSIMHVNNELGSIQPIKEVGEACFQRNIKFHVDAAQSYKKIIIDVDDLNIDFLSLSSHKIYGPKGIGALYIRDIRETKIHPIIHGAGQEFGLRGGTLATPLILAFSTAVADQSLPEHKYHFESLSNYLKGKILDLGWKLNTPTENAIPHIINFTVPNLKSQLFITNSNFLCSNGSACSSLNLEMSYVLKEIGLSTEEGLATIRISLGLTTSKSDINELLKQLANLI</sequence>
<gene>
    <name evidence="12" type="ORF">G0028_18190</name>
</gene>
<dbReference type="RefSeq" id="WP_180045511.1">
    <property type="nucleotide sequence ID" value="NZ_CP048659.1"/>
</dbReference>
<protein>
    <recommendedName>
        <fullName evidence="3">cysteine desulfurase</fullName>
        <ecNumber evidence="3">2.8.1.7</ecNumber>
    </recommendedName>
</protein>
<comment type="cofactor">
    <cofactor evidence="1 10">
        <name>pyridoxal 5'-phosphate</name>
        <dbReference type="ChEBI" id="CHEBI:597326"/>
    </cofactor>
</comment>
<dbReference type="GO" id="GO:0051536">
    <property type="term" value="F:iron-sulfur cluster binding"/>
    <property type="evidence" value="ECO:0007669"/>
    <property type="project" value="UniProtKB-KW"/>
</dbReference>
<evidence type="ECO:0000256" key="4">
    <source>
        <dbReference type="ARBA" id="ARBA00022679"/>
    </source>
</evidence>
<keyword evidence="13" id="KW-1185">Reference proteome</keyword>
<organism evidence="12 13">
    <name type="scientific">Acinetobacter piscicola</name>
    <dbReference type="NCBI Taxonomy" id="2006115"/>
    <lineage>
        <taxon>Bacteria</taxon>
        <taxon>Pseudomonadati</taxon>
        <taxon>Pseudomonadota</taxon>
        <taxon>Gammaproteobacteria</taxon>
        <taxon>Moraxellales</taxon>
        <taxon>Moraxellaceae</taxon>
        <taxon>Acinetobacter</taxon>
    </lineage>
</organism>
<dbReference type="Pfam" id="PF00266">
    <property type="entry name" value="Aminotran_5"/>
    <property type="match status" value="1"/>
</dbReference>
<dbReference type="InterPro" id="IPR016454">
    <property type="entry name" value="Cysteine_dSase"/>
</dbReference>
<evidence type="ECO:0000256" key="3">
    <source>
        <dbReference type="ARBA" id="ARBA00012239"/>
    </source>
</evidence>
<keyword evidence="8" id="KW-0411">Iron-sulfur</keyword>
<feature type="domain" description="Aminotransferase class V" evidence="11">
    <location>
        <begin position="2"/>
        <end position="360"/>
    </location>
</feature>
<evidence type="ECO:0000256" key="10">
    <source>
        <dbReference type="RuleBase" id="RU004504"/>
    </source>
</evidence>
<keyword evidence="6" id="KW-0663">Pyridoxal phosphate</keyword>
<keyword evidence="5" id="KW-0479">Metal-binding</keyword>
<dbReference type="Proteomes" id="UP000593966">
    <property type="component" value="Chromosome"/>
</dbReference>
<comment type="catalytic activity">
    <reaction evidence="9">
        <text>(sulfur carrier)-H + L-cysteine = (sulfur carrier)-SH + L-alanine</text>
        <dbReference type="Rhea" id="RHEA:43892"/>
        <dbReference type="Rhea" id="RHEA-COMP:14737"/>
        <dbReference type="Rhea" id="RHEA-COMP:14739"/>
        <dbReference type="ChEBI" id="CHEBI:29917"/>
        <dbReference type="ChEBI" id="CHEBI:35235"/>
        <dbReference type="ChEBI" id="CHEBI:57972"/>
        <dbReference type="ChEBI" id="CHEBI:64428"/>
        <dbReference type="EC" id="2.8.1.7"/>
    </reaction>
</comment>
<dbReference type="PANTHER" id="PTHR11601">
    <property type="entry name" value="CYSTEINE DESULFURYLASE FAMILY MEMBER"/>
    <property type="match status" value="1"/>
</dbReference>
<dbReference type="PANTHER" id="PTHR11601:SF34">
    <property type="entry name" value="CYSTEINE DESULFURASE"/>
    <property type="match status" value="1"/>
</dbReference>
<reference evidence="12 13" key="1">
    <citation type="submission" date="2020-02" db="EMBL/GenBank/DDBJ databases">
        <title>Tigecycline-resistant Acinetobacter species from pigs and migratory birds.</title>
        <authorList>
            <person name="Chen C."/>
            <person name="Sun J."/>
            <person name="Liao X.-P."/>
            <person name="Liu Y.-H."/>
        </authorList>
    </citation>
    <scope>NUCLEOTIDE SEQUENCE [LARGE SCALE GENOMIC DNA]</scope>
    <source>
        <strain evidence="12 13">YH12207_T</strain>
    </source>
</reference>
<evidence type="ECO:0000256" key="6">
    <source>
        <dbReference type="ARBA" id="ARBA00022898"/>
    </source>
</evidence>
<dbReference type="GO" id="GO:0046872">
    <property type="term" value="F:metal ion binding"/>
    <property type="evidence" value="ECO:0007669"/>
    <property type="project" value="UniProtKB-KW"/>
</dbReference>
<evidence type="ECO:0000256" key="7">
    <source>
        <dbReference type="ARBA" id="ARBA00023004"/>
    </source>
</evidence>
<evidence type="ECO:0000256" key="9">
    <source>
        <dbReference type="ARBA" id="ARBA00050776"/>
    </source>
</evidence>
<dbReference type="InterPro" id="IPR015421">
    <property type="entry name" value="PyrdxlP-dep_Trfase_major"/>
</dbReference>
<dbReference type="InterPro" id="IPR015424">
    <property type="entry name" value="PyrdxlP-dep_Trfase"/>
</dbReference>
<accession>A0A7S6VZA7</accession>
<dbReference type="SUPFAM" id="SSF53383">
    <property type="entry name" value="PLP-dependent transferases"/>
    <property type="match status" value="1"/>
</dbReference>
<dbReference type="AlphaFoldDB" id="A0A7S6VZA7"/>
<dbReference type="EC" id="2.8.1.7" evidence="3"/>
<evidence type="ECO:0000313" key="13">
    <source>
        <dbReference type="Proteomes" id="UP000593966"/>
    </source>
</evidence>
<evidence type="ECO:0000256" key="8">
    <source>
        <dbReference type="ARBA" id="ARBA00023014"/>
    </source>
</evidence>
<keyword evidence="4" id="KW-0808">Transferase</keyword>
<evidence type="ECO:0000259" key="11">
    <source>
        <dbReference type="Pfam" id="PF00266"/>
    </source>
</evidence>
<dbReference type="Gene3D" id="3.40.640.10">
    <property type="entry name" value="Type I PLP-dependent aspartate aminotransferase-like (Major domain)"/>
    <property type="match status" value="1"/>
</dbReference>
<dbReference type="InterPro" id="IPR015422">
    <property type="entry name" value="PyrdxlP-dep_Trfase_small"/>
</dbReference>
<dbReference type="PIRSF" id="PIRSF005572">
    <property type="entry name" value="NifS"/>
    <property type="match status" value="1"/>
</dbReference>
<dbReference type="PROSITE" id="PS00595">
    <property type="entry name" value="AA_TRANSFER_CLASS_5"/>
    <property type="match status" value="1"/>
</dbReference>
<dbReference type="EMBL" id="CP048659">
    <property type="protein sequence ID" value="QOW47649.1"/>
    <property type="molecule type" value="Genomic_DNA"/>
</dbReference>
<evidence type="ECO:0000313" key="12">
    <source>
        <dbReference type="EMBL" id="QOW47649.1"/>
    </source>
</evidence>
<name>A0A7S6VZA7_9GAMM</name>
<evidence type="ECO:0000256" key="1">
    <source>
        <dbReference type="ARBA" id="ARBA00001933"/>
    </source>
</evidence>
<keyword evidence="7" id="KW-0408">Iron</keyword>
<dbReference type="Gene3D" id="3.90.1150.10">
    <property type="entry name" value="Aspartate Aminotransferase, domain 1"/>
    <property type="match status" value="1"/>
</dbReference>
<dbReference type="GO" id="GO:0031071">
    <property type="term" value="F:cysteine desulfurase activity"/>
    <property type="evidence" value="ECO:0007669"/>
    <property type="project" value="UniProtKB-EC"/>
</dbReference>
<evidence type="ECO:0000256" key="5">
    <source>
        <dbReference type="ARBA" id="ARBA00022723"/>
    </source>
</evidence>
<evidence type="ECO:0000256" key="2">
    <source>
        <dbReference type="ARBA" id="ARBA00006490"/>
    </source>
</evidence>
<proteinExistence type="inferred from homology"/>